<dbReference type="InterPro" id="IPR036866">
    <property type="entry name" value="RibonucZ/Hydroxyglut_hydro"/>
</dbReference>
<dbReference type="SMART" id="SM00849">
    <property type="entry name" value="Lactamase_B"/>
    <property type="match status" value="1"/>
</dbReference>
<evidence type="ECO:0000313" key="4">
    <source>
        <dbReference type="Proteomes" id="UP001276564"/>
    </source>
</evidence>
<dbReference type="PANTHER" id="PTHR42951">
    <property type="entry name" value="METALLO-BETA-LACTAMASE DOMAIN-CONTAINING"/>
    <property type="match status" value="1"/>
</dbReference>
<protein>
    <submittedName>
        <fullName evidence="3">MBL fold metallo-hydrolase</fullName>
    </submittedName>
</protein>
<sequence length="244" mass="26803">MGDLVVGDWFGKAIVDARTTMLTEPFVHDFVRANIWHLKGRDADLLVDTGMGIQPLAPEIDTPAGKPLIVVATHIHLDHVGSLHEFPLRAGPKMSAAQFESMDEAVTYAYMFHNLDGAVSKLPAPDWKAADYRIPPAPLTRALDEDDIVDLGDRQFRVLHLPGHSPDSIALFDEADGLLFAGDAIYDGMLIDDLPDSDRAAYCRTMRRLLDLPIRIGHGGHGPSFDGARMREIASAYLRRRGAA</sequence>
<feature type="domain" description="Metallo-beta-lactamase" evidence="2">
    <location>
        <begin position="32"/>
        <end position="221"/>
    </location>
</feature>
<dbReference type="Gene3D" id="3.60.15.10">
    <property type="entry name" value="Ribonuclease Z/Hydroxyacylglutathione hydrolase-like"/>
    <property type="match status" value="1"/>
</dbReference>
<evidence type="ECO:0000259" key="2">
    <source>
        <dbReference type="SMART" id="SM00849"/>
    </source>
</evidence>
<dbReference type="EMBL" id="JAVIIP010000002">
    <property type="protein sequence ID" value="MDX8536596.1"/>
    <property type="molecule type" value="Genomic_DNA"/>
</dbReference>
<keyword evidence="4" id="KW-1185">Reference proteome</keyword>
<comment type="similarity">
    <text evidence="1">Belongs to the metallo-beta-lactamase superfamily. Class-B beta-lactamase family.</text>
</comment>
<accession>A0ABU5AH32</accession>
<evidence type="ECO:0000256" key="1">
    <source>
        <dbReference type="ARBA" id="ARBA00005250"/>
    </source>
</evidence>
<proteinExistence type="inferred from homology"/>
<dbReference type="InterPro" id="IPR001279">
    <property type="entry name" value="Metallo-B-lactamas"/>
</dbReference>
<dbReference type="RefSeq" id="WP_128347077.1">
    <property type="nucleotide sequence ID" value="NZ_JAVIIP010000002.1"/>
</dbReference>
<dbReference type="InterPro" id="IPR050855">
    <property type="entry name" value="NDM-1-like"/>
</dbReference>
<dbReference type="PANTHER" id="PTHR42951:SF4">
    <property type="entry name" value="ACYL-COENZYME A THIOESTERASE MBLAC2"/>
    <property type="match status" value="1"/>
</dbReference>
<dbReference type="Pfam" id="PF00753">
    <property type="entry name" value="Lactamase_B"/>
    <property type="match status" value="1"/>
</dbReference>
<reference evidence="3 4" key="1">
    <citation type="submission" date="2023-08" db="EMBL/GenBank/DDBJ databases">
        <title>Implementing the SeqCode for naming new Mesorhizobium species isolated from Vachellia karroo root nodules.</title>
        <authorList>
            <person name="Van Lill M."/>
        </authorList>
    </citation>
    <scope>NUCLEOTIDE SEQUENCE [LARGE SCALE GENOMIC DNA]</scope>
    <source>
        <strain evidence="3 4">VK4B</strain>
    </source>
</reference>
<dbReference type="CDD" id="cd07712">
    <property type="entry name" value="MBLAC2-like_MBL-fold"/>
    <property type="match status" value="1"/>
</dbReference>
<gene>
    <name evidence="3" type="ORF">RFM23_03060</name>
</gene>
<dbReference type="SUPFAM" id="SSF56281">
    <property type="entry name" value="Metallo-hydrolase/oxidoreductase"/>
    <property type="match status" value="1"/>
</dbReference>
<dbReference type="Proteomes" id="UP001276564">
    <property type="component" value="Unassembled WGS sequence"/>
</dbReference>
<evidence type="ECO:0000313" key="3">
    <source>
        <dbReference type="EMBL" id="MDX8536596.1"/>
    </source>
</evidence>
<organism evidence="3 4">
    <name type="scientific">Mesorhizobium abyssinicae</name>
    <dbReference type="NCBI Taxonomy" id="1209958"/>
    <lineage>
        <taxon>Bacteria</taxon>
        <taxon>Pseudomonadati</taxon>
        <taxon>Pseudomonadota</taxon>
        <taxon>Alphaproteobacteria</taxon>
        <taxon>Hyphomicrobiales</taxon>
        <taxon>Phyllobacteriaceae</taxon>
        <taxon>Mesorhizobium</taxon>
    </lineage>
</organism>
<comment type="caution">
    <text evidence="3">The sequence shown here is derived from an EMBL/GenBank/DDBJ whole genome shotgun (WGS) entry which is preliminary data.</text>
</comment>
<name>A0ABU5AH32_9HYPH</name>